<feature type="domain" description="C2H2-type" evidence="4">
    <location>
        <begin position="69"/>
        <end position="97"/>
    </location>
</feature>
<keyword evidence="1" id="KW-0863">Zinc-finger</keyword>
<evidence type="ECO:0000259" key="4">
    <source>
        <dbReference type="PROSITE" id="PS50157"/>
    </source>
</evidence>
<feature type="compositionally biased region" description="Low complexity" evidence="3">
    <location>
        <begin position="523"/>
        <end position="550"/>
    </location>
</feature>
<organism evidence="5 6">
    <name type="scientific">Chlamydomonas eustigma</name>
    <dbReference type="NCBI Taxonomy" id="1157962"/>
    <lineage>
        <taxon>Eukaryota</taxon>
        <taxon>Viridiplantae</taxon>
        <taxon>Chlorophyta</taxon>
        <taxon>core chlorophytes</taxon>
        <taxon>Chlorophyceae</taxon>
        <taxon>CS clade</taxon>
        <taxon>Chlamydomonadales</taxon>
        <taxon>Chlamydomonadaceae</taxon>
        <taxon>Chlamydomonas</taxon>
    </lineage>
</organism>
<evidence type="ECO:0000313" key="6">
    <source>
        <dbReference type="Proteomes" id="UP000232323"/>
    </source>
</evidence>
<keyword evidence="1" id="KW-0479">Metal-binding</keyword>
<reference evidence="5 6" key="1">
    <citation type="submission" date="2017-08" db="EMBL/GenBank/DDBJ databases">
        <title>Acidophilic green algal genome provides insights into adaptation to an acidic environment.</title>
        <authorList>
            <person name="Hirooka S."/>
            <person name="Hirose Y."/>
            <person name="Kanesaki Y."/>
            <person name="Higuchi S."/>
            <person name="Fujiwara T."/>
            <person name="Onuma R."/>
            <person name="Era A."/>
            <person name="Ohbayashi R."/>
            <person name="Uzuka A."/>
            <person name="Nozaki H."/>
            <person name="Yoshikawa H."/>
            <person name="Miyagishima S.Y."/>
        </authorList>
    </citation>
    <scope>NUCLEOTIDE SEQUENCE [LARGE SCALE GENOMIC DNA]</scope>
    <source>
        <strain evidence="5 6">NIES-2499</strain>
    </source>
</reference>
<dbReference type="GO" id="GO:0008270">
    <property type="term" value="F:zinc ion binding"/>
    <property type="evidence" value="ECO:0007669"/>
    <property type="project" value="UniProtKB-KW"/>
</dbReference>
<keyword evidence="2" id="KW-0175">Coiled coil</keyword>
<dbReference type="OrthoDB" id="10692285at2759"/>
<dbReference type="EMBL" id="BEGY01000142">
    <property type="protein sequence ID" value="GAX84954.1"/>
    <property type="molecule type" value="Genomic_DNA"/>
</dbReference>
<feature type="coiled-coil region" evidence="2">
    <location>
        <begin position="386"/>
        <end position="435"/>
    </location>
</feature>
<accession>A0A250XPE0</accession>
<evidence type="ECO:0000256" key="2">
    <source>
        <dbReference type="SAM" id="Coils"/>
    </source>
</evidence>
<dbReference type="PROSITE" id="PS50157">
    <property type="entry name" value="ZINC_FINGER_C2H2_2"/>
    <property type="match status" value="1"/>
</dbReference>
<dbReference type="PROSITE" id="PS00028">
    <property type="entry name" value="ZINC_FINGER_C2H2_1"/>
    <property type="match status" value="1"/>
</dbReference>
<feature type="region of interest" description="Disordered" evidence="3">
    <location>
        <begin position="523"/>
        <end position="603"/>
    </location>
</feature>
<feature type="compositionally biased region" description="Acidic residues" evidence="3">
    <location>
        <begin position="579"/>
        <end position="603"/>
    </location>
</feature>
<evidence type="ECO:0000256" key="3">
    <source>
        <dbReference type="SAM" id="MobiDB-lite"/>
    </source>
</evidence>
<comment type="caution">
    <text evidence="5">The sequence shown here is derived from an EMBL/GenBank/DDBJ whole genome shotgun (WGS) entry which is preliminary data.</text>
</comment>
<feature type="region of interest" description="Disordered" evidence="3">
    <location>
        <begin position="109"/>
        <end position="194"/>
    </location>
</feature>
<feature type="compositionally biased region" description="Polar residues" evidence="3">
    <location>
        <begin position="158"/>
        <end position="169"/>
    </location>
</feature>
<dbReference type="Proteomes" id="UP000232323">
    <property type="component" value="Unassembled WGS sequence"/>
</dbReference>
<dbReference type="STRING" id="1157962.A0A250XPE0"/>
<proteinExistence type="predicted"/>
<sequence>MDKESHAKAHQPSWAAVAKGPFPLVSSHNPQSKQSVSGSYAKVSYADLGSAVWLSQARQSPVDPSTGKVRCRACGVAFVSYTSLAQHLGSKHGGLNSEDSKYAQLRLHASASQSHQKPVYESHESMFPDISASRPHASAERPETSLMNVEELPRSAAQPASSKSRQSVKLSDILKTAEPTSATTSKMRHTGTSKPSAKILMSNTLRISVTPTKTKKTTAGVQRGGSVASSARTLLFGKQGPGDKHHGRKPRIDPSVIPEGLRLKGAHKPRISKLKQQILRLRADQALIAAQKAHEGASQAFLKLLAECEALLEKLKSVAESLGLPIDQLQVATIVKPDAVPNLTAVEPRTSSPVAADPSLRAAASAGTEVMALSPRLQPQASPVQLSVLQRALKTAEAKLRKAESELDGTQQRLRDRVRERAKVYKLDVEMEEQEADVQLGSGAGGVIEEQVVREEVLRGQKLEEAAPKEQETKKGFSLSAEATGTIALLSQAASSQVTMDQEVAASDVSGMVHITAKDASGSTIAAAPSSGSTTAAAPLSSSQALPPGGVVQTKPRQLSLLRKPLTPNLLTSSLMGGGDDDDDDDDDTSDFEEEEEGTGENM</sequence>
<name>A0A250XPE0_9CHLO</name>
<keyword evidence="6" id="KW-1185">Reference proteome</keyword>
<dbReference type="InterPro" id="IPR013087">
    <property type="entry name" value="Znf_C2H2_type"/>
</dbReference>
<gene>
    <name evidence="5" type="ORF">CEUSTIGMA_g12375.t1</name>
</gene>
<protein>
    <recommendedName>
        <fullName evidence="4">C2H2-type domain-containing protein</fullName>
    </recommendedName>
</protein>
<evidence type="ECO:0000256" key="1">
    <source>
        <dbReference type="PROSITE-ProRule" id="PRU00042"/>
    </source>
</evidence>
<keyword evidence="1" id="KW-0862">Zinc</keyword>
<dbReference type="AlphaFoldDB" id="A0A250XPE0"/>
<evidence type="ECO:0000313" key="5">
    <source>
        <dbReference type="EMBL" id="GAX84954.1"/>
    </source>
</evidence>